<feature type="compositionally biased region" description="Basic and acidic residues" evidence="10">
    <location>
        <begin position="496"/>
        <end position="506"/>
    </location>
</feature>
<evidence type="ECO:0000256" key="9">
    <source>
        <dbReference type="ARBA" id="ARBA00023306"/>
    </source>
</evidence>
<dbReference type="Pfam" id="PF21282">
    <property type="entry name" value="APC1_3rd"/>
    <property type="match status" value="1"/>
</dbReference>
<dbReference type="Gene3D" id="1.10.20.10">
    <property type="entry name" value="Histone, subunit A"/>
    <property type="match status" value="1"/>
</dbReference>
<dbReference type="SUPFAM" id="SSF47113">
    <property type="entry name" value="Histone-fold"/>
    <property type="match status" value="1"/>
</dbReference>
<feature type="region of interest" description="Disordered" evidence="10">
    <location>
        <begin position="978"/>
        <end position="1002"/>
    </location>
</feature>
<dbReference type="SMART" id="SM00576">
    <property type="entry name" value="BTP"/>
    <property type="match status" value="1"/>
</dbReference>
<keyword evidence="13" id="KW-1185">Reference proteome</keyword>
<dbReference type="Pfam" id="PF12859">
    <property type="entry name" value="ANAPC1"/>
    <property type="match status" value="1"/>
</dbReference>
<reference evidence="12" key="1">
    <citation type="submission" date="2016-06" db="EMBL/GenBank/DDBJ databases">
        <title>Draft Genome sequence of the fungus Inonotus baumii.</title>
        <authorList>
            <person name="Zhu H."/>
            <person name="Lin W."/>
        </authorList>
    </citation>
    <scope>NUCLEOTIDE SEQUENCE</scope>
    <source>
        <strain evidence="12">821</strain>
    </source>
</reference>
<keyword evidence="9" id="KW-0131">Cell cycle</keyword>
<dbReference type="GO" id="GO:0007091">
    <property type="term" value="P:metaphase/anaphase transition of mitotic cell cycle"/>
    <property type="evidence" value="ECO:0007669"/>
    <property type="project" value="TreeGrafter"/>
</dbReference>
<feature type="region of interest" description="Disordered" evidence="10">
    <location>
        <begin position="145"/>
        <end position="233"/>
    </location>
</feature>
<dbReference type="Pfam" id="PF18122">
    <property type="entry name" value="APC1_C"/>
    <property type="match status" value="1"/>
</dbReference>
<protein>
    <recommendedName>
        <fullName evidence="11">Bromodomain associated domain-containing protein</fullName>
    </recommendedName>
</protein>
<dbReference type="EMBL" id="LNZH02000205">
    <property type="protein sequence ID" value="OCB86061.1"/>
    <property type="molecule type" value="Genomic_DNA"/>
</dbReference>
<evidence type="ECO:0000256" key="7">
    <source>
        <dbReference type="ARBA" id="ARBA00023163"/>
    </source>
</evidence>
<feature type="compositionally biased region" description="Acidic residues" evidence="10">
    <location>
        <begin position="145"/>
        <end position="156"/>
    </location>
</feature>
<dbReference type="Gene3D" id="1.25.10.10">
    <property type="entry name" value="Leucine-rich Repeat Variant"/>
    <property type="match status" value="2"/>
</dbReference>
<comment type="caution">
    <text evidence="12">The sequence shown here is derived from an EMBL/GenBank/DDBJ whole genome shotgun (WGS) entry which is preliminary data.</text>
</comment>
<feature type="region of interest" description="Disordered" evidence="10">
    <location>
        <begin position="621"/>
        <end position="649"/>
    </location>
</feature>
<keyword evidence="4" id="KW-0677">Repeat</keyword>
<evidence type="ECO:0000256" key="8">
    <source>
        <dbReference type="ARBA" id="ARBA00023242"/>
    </source>
</evidence>
<dbReference type="PANTHER" id="PTHR12827:SF3">
    <property type="entry name" value="ANAPHASE-PROMOTING COMPLEX SUBUNIT 1"/>
    <property type="match status" value="1"/>
</dbReference>
<dbReference type="InterPro" id="IPR009072">
    <property type="entry name" value="Histone-fold"/>
</dbReference>
<comment type="subcellular location">
    <subcellularLocation>
        <location evidence="1">Nucleus</location>
    </subcellularLocation>
</comment>
<feature type="region of interest" description="Disordered" evidence="10">
    <location>
        <begin position="896"/>
        <end position="963"/>
    </location>
</feature>
<evidence type="ECO:0000256" key="4">
    <source>
        <dbReference type="ARBA" id="ARBA00022737"/>
    </source>
</evidence>
<evidence type="ECO:0000313" key="12">
    <source>
        <dbReference type="EMBL" id="OCB86061.1"/>
    </source>
</evidence>
<comment type="similarity">
    <text evidence="2">Belongs to the APC1 family.</text>
</comment>
<feature type="compositionally biased region" description="Polar residues" evidence="10">
    <location>
        <begin position="473"/>
        <end position="485"/>
    </location>
</feature>
<dbReference type="OrthoDB" id="26401at2759"/>
<keyword evidence="7" id="KW-0804">Transcription</keyword>
<dbReference type="InterPro" id="IPR024990">
    <property type="entry name" value="Apc1"/>
</dbReference>
<evidence type="ECO:0000259" key="11">
    <source>
        <dbReference type="SMART" id="SM00576"/>
    </source>
</evidence>
<feature type="region of interest" description="Disordered" evidence="10">
    <location>
        <begin position="473"/>
        <end position="511"/>
    </location>
</feature>
<proteinExistence type="inferred from homology"/>
<dbReference type="GO" id="GO:0031145">
    <property type="term" value="P:anaphase-promoting complex-dependent catabolic process"/>
    <property type="evidence" value="ECO:0007669"/>
    <property type="project" value="TreeGrafter"/>
</dbReference>
<evidence type="ECO:0000256" key="1">
    <source>
        <dbReference type="ARBA" id="ARBA00004123"/>
    </source>
</evidence>
<dbReference type="InterPro" id="IPR049255">
    <property type="entry name" value="Apc1_N"/>
</dbReference>
<sequence length="2538" mass="281882">MDGAASALLESITQKTLHAHSFNRASTQATHVLTELLTRYVSLLTSTCARYAEHAGRSSVSIPDAVLALDELGVSVEELVDYVQGEGRELLSYEYARMTARRAEELALLKESSNEGRRMDYDDAMMLVYAELPEADMNGFSANEEDLDSEIDEEEEHYAKRKVNGDAARQNGSDKGDGRMASPTLPPSPISNPSSPSRKRPRLSTWDPPSHVPDFLPPYPMAAKGDTSLPSSPQLKLEAETMLPPPSTGPERERVSAPLPQQLSTAASAADYLTPVPYNMSSLSSVPETHLPDQNAFKKLLSGSGHALQLQPRKHPTPDVTPALLGAYHHLLTNPPPPHPSMNPARHRVALAMLFQAYTTPRWSAPDTLFGIATAPKPRVVAPGPSFPVPIGSKGKDEQPLPMPSSSSRPIVVNEAVVLPSFQPRSRIPDIAGTVLPGPCFSRATRVVPPPPLVNNTTKDKFLYGVGIPAVWNSSSGPQAPSTQPRKAKVEDDEDERHRDQKDKDSSMSLPDAVLHATWDWETHDYRQPIPHHKRTRAMSTFGVNSVGNSGADGVNQHSAPLRKNSIKIAIRVLPNDAPISLNAYTCSNSSGSRLLESIHKQQPSTSRPYESDLLKSVRAALQGSGKEPCPSFRKTTSSAIDGQDGEEDLTWDDSTVVYSTGGTLRQSWNFEEEGQRIQYVCFGWLLIEGTVHPSNHGGGAHHEDDVLPFAAYIEQKSERDPFGPFFRARKAGMRTVEPTMIARGIYVFLRSFGKVFLMNGLEYSFSLPFIVHRAWPLSPHGVLLERVIEPPELDEPDPLPRLYSMTNPFQEPRPVGLTENIKGGHGFSLTPAEIAAHELEGVARTIHAEEQVVWIAPRVQDTSDSDNIITTLDRTKRRLSFWRYIYIPPNAVPVASPTTTQDKQGSLPGDKARTYTKVTGHSGKDMIARSDRIRAPSPELDLSQPPELGEMPPLSALPGMAPTLSSTMTLASLASSGSTMSHWPSSAPIRGRRNSLTRNDLTSTMDRMILGRRSEVQNQPTSPVVNQSISPVYWAERLYEYQLSEEDSIAWQNLSFATYDQRFDGKQPRSLVAFCLPASQFLVVLNLATASDENTLKMTFSSTRLRIQSIVPVKSTRPHTWDLLILKSDGNLSLLGFDNMEIPLKINISGLGYAEAMAIDSDDVSMSDEHSGSSATSSGSPKVIGVSDPLVSTVKLILDDGRLARLALDLTPTDQLVFHIIQVLTVYCKSDDYFRIYKSFIHSWMEKRKSASPDVQFDCLAEAILKNWGVGWVSTEDPSSSAAPTDAWSELLSTSTHFHLRDDTALATIMPVSPPPPRLPTIRDLSRSDKVSLHCVLMGLHVLGEEYRLLIHKHEPLLRLSTLTLRLAQLIRPGFSDLLKRLYPTSSSGWTTGIDMTPKGEVMLPLDVSSALYARLAQPEHKSTLLENTANRTNLSHAFGRIDPHPILREFTQLFTVYSDIKQNDGRKRAEATVLMMAQRQFGFDYLNLLPLAFSAPLREAARTCQLGPPPDWPIHAYEFVGRTDLTESGKINGDLMFNDGYRSMKDHLKKGVPRKSYRLLFEEVHRAVDHSEESATGVELEITDFTDVRFGQDRRIQEVARMLRSSNIPSIRMIDRPDLNEHDFAKEQQMQVLRTAERTLALPIGRAMFTYSTVPVVTKEVYVVPKIELAIRLQPQNIVIAPEPGKLPLDATNWAEFHNGVAAALRISPATGSVDSSWISFNRPTELTPQHAGFLFGLGLNGHLKEMLTWQSFGYLTPKHELTSIGVLLGLAAAYIGTGNKHVTKLLAVHTPAFLPTPDVDLNVPLTTQAAGLVGMGLLHMATKNRRLAEVALHQISRHDLLLPDITNEYREAYTVAAGVSFGMIMLGRGTTTASPADVALLSRLRVLIHGEGPAVFHTKSVKQSFDINLTSPAATIALGLMYLRTDRQAVADILTIPDTVAALNHIQPNFLLVRTIARNMIMWSDIKPTREWLLKQVPQPIMRIMETRLPYQTVDDAIELAYYHITAGAVFSLALKYAGTANREAYAMIAEFYEFFRRTSWHSSPSFDHRIKRAASRDGLNLVTLSMGMVMVGSGELSCLKRLRLAHGMYNQPIRYGSHMATHMALGLLFLGEGRFSLGNSDAAVACMIAAFYPHFPALSSDNRAYLPALRHLWVLAIEPRCLIARDVDTKEVVYLPMKVKVKDENGTSITQLIAPTLIPSLDRLISIKIDTPRYWPFLLDIANNTRHMGGLLQSQTIFVKRRTMFLSYMEDPKGSRSLFVRSGMSTADAATLDFPRLTDTSAHPASDVHHYITSHSNDISFISFADRLCREDGITDNEKIFNKFCHAALLDCIIQDKPQMLSSYLALYRARVINPPSRYFQLIQQDLLRTDDFYSKLFERRFSGRAEGITRPALLRENSVSGALAAIDKKLEESIQENRLKFRHALAVYCQNQSNNEALRNSSEYPTAEQDLAWYLQRHAVPYAPYFPVLQQLSRETYDKYAEEEDIADGSDEACLLDKGINLVYHASVTGLVRPFGSWTVESFREIIGEDMTH</sequence>
<name>A0A9Q5HU95_SANBA</name>
<gene>
    <name evidence="12" type="ORF">A7U60_g6959</name>
</gene>
<dbReference type="GO" id="GO:0046982">
    <property type="term" value="F:protein heterodimerization activity"/>
    <property type="evidence" value="ECO:0007669"/>
    <property type="project" value="InterPro"/>
</dbReference>
<evidence type="ECO:0000256" key="6">
    <source>
        <dbReference type="ARBA" id="ARBA00023015"/>
    </source>
</evidence>
<dbReference type="Pfam" id="PF07524">
    <property type="entry name" value="Bromo_TP"/>
    <property type="match status" value="1"/>
</dbReference>
<dbReference type="GO" id="GO:0060090">
    <property type="term" value="F:molecular adaptor activity"/>
    <property type="evidence" value="ECO:0007669"/>
    <property type="project" value="TreeGrafter"/>
</dbReference>
<organism evidence="12 13">
    <name type="scientific">Sanghuangporus baumii</name>
    <name type="common">Phellinus baumii</name>
    <dbReference type="NCBI Taxonomy" id="108892"/>
    <lineage>
        <taxon>Eukaryota</taxon>
        <taxon>Fungi</taxon>
        <taxon>Dikarya</taxon>
        <taxon>Basidiomycota</taxon>
        <taxon>Agaricomycotina</taxon>
        <taxon>Agaricomycetes</taxon>
        <taxon>Hymenochaetales</taxon>
        <taxon>Hymenochaetaceae</taxon>
        <taxon>Sanghuangporus</taxon>
    </lineage>
</organism>
<dbReference type="InterPro" id="IPR041221">
    <property type="entry name" value="APC1_C"/>
</dbReference>
<keyword evidence="3" id="KW-0132">Cell division</keyword>
<evidence type="ECO:0000256" key="10">
    <source>
        <dbReference type="SAM" id="MobiDB-lite"/>
    </source>
</evidence>
<keyword evidence="6" id="KW-0805">Transcription regulation</keyword>
<feature type="compositionally biased region" description="Basic and acidic residues" evidence="10">
    <location>
        <begin position="923"/>
        <end position="935"/>
    </location>
</feature>
<keyword evidence="5" id="KW-0498">Mitosis</keyword>
<dbReference type="InterPro" id="IPR011989">
    <property type="entry name" value="ARM-like"/>
</dbReference>
<accession>A0A9Q5HU95</accession>
<evidence type="ECO:0000256" key="2">
    <source>
        <dbReference type="ARBA" id="ARBA00010547"/>
    </source>
</evidence>
<dbReference type="InterPro" id="IPR048971">
    <property type="entry name" value="Apc1_3rd"/>
</dbReference>
<evidence type="ECO:0000313" key="13">
    <source>
        <dbReference type="Proteomes" id="UP000757232"/>
    </source>
</evidence>
<dbReference type="GO" id="GO:0051301">
    <property type="term" value="P:cell division"/>
    <property type="evidence" value="ECO:0007669"/>
    <property type="project" value="UniProtKB-KW"/>
</dbReference>
<dbReference type="GO" id="GO:0070979">
    <property type="term" value="P:protein K11-linked ubiquitination"/>
    <property type="evidence" value="ECO:0007669"/>
    <property type="project" value="TreeGrafter"/>
</dbReference>
<dbReference type="Proteomes" id="UP000757232">
    <property type="component" value="Unassembled WGS sequence"/>
</dbReference>
<feature type="domain" description="Bromodomain associated" evidence="11">
    <location>
        <begin position="2"/>
        <end position="78"/>
    </location>
</feature>
<evidence type="ECO:0000256" key="3">
    <source>
        <dbReference type="ARBA" id="ARBA00022618"/>
    </source>
</evidence>
<keyword evidence="8" id="KW-0539">Nucleus</keyword>
<evidence type="ECO:0000256" key="5">
    <source>
        <dbReference type="ARBA" id="ARBA00022776"/>
    </source>
</evidence>
<dbReference type="InterPro" id="IPR006565">
    <property type="entry name" value="BTP"/>
</dbReference>
<dbReference type="PANTHER" id="PTHR12827">
    <property type="entry name" value="MEIOTIC CHECKPOINT REGULATOR TSG24 FAMILY MEMBER"/>
    <property type="match status" value="1"/>
</dbReference>
<dbReference type="GO" id="GO:0005680">
    <property type="term" value="C:anaphase-promoting complex"/>
    <property type="evidence" value="ECO:0007669"/>
    <property type="project" value="InterPro"/>
</dbReference>